<reference evidence="4 5" key="1">
    <citation type="journal article" date="2016" name="Nat. Commun.">
        <title>Ectomycorrhizal ecology is imprinted in the genome of the dominant symbiotic fungus Cenococcum geophilum.</title>
        <authorList>
            <consortium name="DOE Joint Genome Institute"/>
            <person name="Peter M."/>
            <person name="Kohler A."/>
            <person name="Ohm R.A."/>
            <person name="Kuo A."/>
            <person name="Krutzmann J."/>
            <person name="Morin E."/>
            <person name="Arend M."/>
            <person name="Barry K.W."/>
            <person name="Binder M."/>
            <person name="Choi C."/>
            <person name="Clum A."/>
            <person name="Copeland A."/>
            <person name="Grisel N."/>
            <person name="Haridas S."/>
            <person name="Kipfer T."/>
            <person name="LaButti K."/>
            <person name="Lindquist E."/>
            <person name="Lipzen A."/>
            <person name="Maire R."/>
            <person name="Meier B."/>
            <person name="Mihaltcheva S."/>
            <person name="Molinier V."/>
            <person name="Murat C."/>
            <person name="Poggeler S."/>
            <person name="Quandt C.A."/>
            <person name="Sperisen C."/>
            <person name="Tritt A."/>
            <person name="Tisserant E."/>
            <person name="Crous P.W."/>
            <person name="Henrissat B."/>
            <person name="Nehls U."/>
            <person name="Egli S."/>
            <person name="Spatafora J.W."/>
            <person name="Grigoriev I.V."/>
            <person name="Martin F.M."/>
        </authorList>
    </citation>
    <scope>NUCLEOTIDE SEQUENCE [LARGE SCALE GENOMIC DNA]</scope>
    <source>
        <strain evidence="4 5">CBS 459.81</strain>
    </source>
</reference>
<sequence>MAAELVFITGAAGFLGAHLVNETLKAGYRVRGSVRKEAQAKQLETYFSPYGSMAEFVIVPDITKEEAYDGLLGDVDYIFHSASPLPSGSNDWKKDYVQPAVLGTTTILDAALKVPRIKRVIITSSIVALRPLEGLPPNVPEREINATTITLSPDYPFANPSQAYAGSKILADQATTKFMKTKTPKFSLVTIHPSFIYGRNLLQSSFSELSGTNGYLWRALQDHKPTHSNLSIHVLDVASAHLLALKLMPESDPDMHLNSWSGGIAKFLVSAQPYDWNELGEFVREKYPQVGSNIEGWEVKKAALDTGRAEEILGLKRLRTIEEMVSDVIEQQMEFDDFLESL</sequence>
<dbReference type="OrthoDB" id="2735536at2759"/>
<keyword evidence="1" id="KW-0560">Oxidoreductase</keyword>
<dbReference type="Pfam" id="PF01370">
    <property type="entry name" value="Epimerase"/>
    <property type="match status" value="1"/>
</dbReference>
<keyword evidence="5" id="KW-1185">Reference proteome</keyword>
<accession>A0A8E2E6Q5</accession>
<evidence type="ECO:0000256" key="2">
    <source>
        <dbReference type="ARBA" id="ARBA00023445"/>
    </source>
</evidence>
<dbReference type="GO" id="GO:0016853">
    <property type="term" value="F:isomerase activity"/>
    <property type="evidence" value="ECO:0007669"/>
    <property type="project" value="UniProtKB-KW"/>
</dbReference>
<dbReference type="SUPFAM" id="SSF51735">
    <property type="entry name" value="NAD(P)-binding Rossmann-fold domains"/>
    <property type="match status" value="1"/>
</dbReference>
<dbReference type="AlphaFoldDB" id="A0A8E2E6Q5"/>
<evidence type="ECO:0000256" key="1">
    <source>
        <dbReference type="ARBA" id="ARBA00023002"/>
    </source>
</evidence>
<protein>
    <submittedName>
        <fullName evidence="4">3-beta hydroxysteroid dehydrogenase/isomerase family protein</fullName>
    </submittedName>
</protein>
<dbReference type="InterPro" id="IPR050425">
    <property type="entry name" value="NAD(P)_dehydrat-like"/>
</dbReference>
<keyword evidence="4" id="KW-0413">Isomerase</keyword>
<dbReference type="InterPro" id="IPR001509">
    <property type="entry name" value="Epimerase_deHydtase"/>
</dbReference>
<feature type="domain" description="NAD-dependent epimerase/dehydratase" evidence="3">
    <location>
        <begin position="6"/>
        <end position="247"/>
    </location>
</feature>
<dbReference type="InterPro" id="IPR036291">
    <property type="entry name" value="NAD(P)-bd_dom_sf"/>
</dbReference>
<dbReference type="EMBL" id="KV745062">
    <property type="protein sequence ID" value="OCK78397.1"/>
    <property type="molecule type" value="Genomic_DNA"/>
</dbReference>
<evidence type="ECO:0000313" key="5">
    <source>
        <dbReference type="Proteomes" id="UP000250266"/>
    </source>
</evidence>
<dbReference type="Proteomes" id="UP000250266">
    <property type="component" value="Unassembled WGS sequence"/>
</dbReference>
<dbReference type="GO" id="GO:0016616">
    <property type="term" value="F:oxidoreductase activity, acting on the CH-OH group of donors, NAD or NADP as acceptor"/>
    <property type="evidence" value="ECO:0007669"/>
    <property type="project" value="TreeGrafter"/>
</dbReference>
<dbReference type="PANTHER" id="PTHR10366:SF812">
    <property type="entry name" value="VPS9 DOMAIN-CONTAINING PROTEIN"/>
    <property type="match status" value="1"/>
</dbReference>
<gene>
    <name evidence="4" type="ORF">K432DRAFT_383911</name>
</gene>
<organism evidence="4 5">
    <name type="scientific">Lepidopterella palustris CBS 459.81</name>
    <dbReference type="NCBI Taxonomy" id="1314670"/>
    <lineage>
        <taxon>Eukaryota</taxon>
        <taxon>Fungi</taxon>
        <taxon>Dikarya</taxon>
        <taxon>Ascomycota</taxon>
        <taxon>Pezizomycotina</taxon>
        <taxon>Dothideomycetes</taxon>
        <taxon>Pleosporomycetidae</taxon>
        <taxon>Mytilinidiales</taxon>
        <taxon>Argynnaceae</taxon>
        <taxon>Lepidopterella</taxon>
    </lineage>
</organism>
<name>A0A8E2E6Q5_9PEZI</name>
<dbReference type="PANTHER" id="PTHR10366">
    <property type="entry name" value="NAD DEPENDENT EPIMERASE/DEHYDRATASE"/>
    <property type="match status" value="1"/>
</dbReference>
<proteinExistence type="inferred from homology"/>
<comment type="similarity">
    <text evidence="2">Belongs to the NAD(P)-dependent epimerase/dehydratase family. Dihydroflavonol-4-reductase subfamily.</text>
</comment>
<evidence type="ECO:0000259" key="3">
    <source>
        <dbReference type="Pfam" id="PF01370"/>
    </source>
</evidence>
<evidence type="ECO:0000313" key="4">
    <source>
        <dbReference type="EMBL" id="OCK78397.1"/>
    </source>
</evidence>
<dbReference type="Gene3D" id="3.40.50.720">
    <property type="entry name" value="NAD(P)-binding Rossmann-like Domain"/>
    <property type="match status" value="1"/>
</dbReference>